<dbReference type="Pfam" id="PF07776">
    <property type="entry name" value="zf-AD"/>
    <property type="match status" value="1"/>
</dbReference>
<dbReference type="GO" id="GO:0008270">
    <property type="term" value="F:zinc ion binding"/>
    <property type="evidence" value="ECO:0007669"/>
    <property type="project" value="UniProtKB-UniRule"/>
</dbReference>
<dbReference type="Gene3D" id="3.40.1800.20">
    <property type="match status" value="1"/>
</dbReference>
<keyword evidence="6" id="KW-1185">Reference proteome</keyword>
<dbReference type="SMART" id="SM00355">
    <property type="entry name" value="ZnF_C2H2"/>
    <property type="match status" value="1"/>
</dbReference>
<dbReference type="EMBL" id="JARQZJ010000019">
    <property type="protein sequence ID" value="KAK9873404.1"/>
    <property type="molecule type" value="Genomic_DNA"/>
</dbReference>
<dbReference type="InterPro" id="IPR036236">
    <property type="entry name" value="Znf_C2H2_sf"/>
</dbReference>
<dbReference type="InterPro" id="IPR013087">
    <property type="entry name" value="Znf_C2H2_type"/>
</dbReference>
<evidence type="ECO:0000313" key="6">
    <source>
        <dbReference type="Proteomes" id="UP001431783"/>
    </source>
</evidence>
<gene>
    <name evidence="5" type="ORF">WA026_022464</name>
</gene>
<name>A0AAW1U1Z3_9CUCU</name>
<protein>
    <recommendedName>
        <fullName evidence="7">ZAD domain-containing protein</fullName>
    </recommendedName>
</protein>
<evidence type="ECO:0000256" key="2">
    <source>
        <dbReference type="PROSITE-ProRule" id="PRU01263"/>
    </source>
</evidence>
<dbReference type="GO" id="GO:0005634">
    <property type="term" value="C:nucleus"/>
    <property type="evidence" value="ECO:0007669"/>
    <property type="project" value="InterPro"/>
</dbReference>
<proteinExistence type="predicted"/>
<dbReference type="PROSITE" id="PS50157">
    <property type="entry name" value="ZINC_FINGER_C2H2_2"/>
    <property type="match status" value="1"/>
</dbReference>
<reference evidence="5 6" key="1">
    <citation type="submission" date="2023-03" db="EMBL/GenBank/DDBJ databases">
        <title>Genome insight into feeding habits of ladybird beetles.</title>
        <authorList>
            <person name="Li H.-S."/>
            <person name="Huang Y.-H."/>
            <person name="Pang H."/>
        </authorList>
    </citation>
    <scope>NUCLEOTIDE SEQUENCE [LARGE SCALE GENOMIC DNA]</scope>
    <source>
        <strain evidence="5">SYSU_2023b</strain>
        <tissue evidence="5">Whole body</tissue>
    </source>
</reference>
<keyword evidence="2" id="KW-0862">Zinc</keyword>
<dbReference type="SUPFAM" id="SSF57716">
    <property type="entry name" value="Glucocorticoid receptor-like (DNA-binding domain)"/>
    <property type="match status" value="1"/>
</dbReference>
<feature type="binding site" evidence="2">
    <location>
        <position position="60"/>
    </location>
    <ligand>
        <name>Zn(2+)</name>
        <dbReference type="ChEBI" id="CHEBI:29105"/>
    </ligand>
</feature>
<feature type="binding site" evidence="2">
    <location>
        <position position="11"/>
    </location>
    <ligand>
        <name>Zn(2+)</name>
        <dbReference type="ChEBI" id="CHEBI:29105"/>
    </ligand>
</feature>
<keyword evidence="1" id="KW-0863">Zinc-finger</keyword>
<accession>A0AAW1U1Z3</accession>
<evidence type="ECO:0000259" key="3">
    <source>
        <dbReference type="PROSITE" id="PS50157"/>
    </source>
</evidence>
<dbReference type="SUPFAM" id="SSF57667">
    <property type="entry name" value="beta-beta-alpha zinc fingers"/>
    <property type="match status" value="1"/>
</dbReference>
<dbReference type="AlphaFoldDB" id="A0AAW1U1Z3"/>
<feature type="domain" description="ZAD" evidence="4">
    <location>
        <begin position="6"/>
        <end position="84"/>
    </location>
</feature>
<dbReference type="Proteomes" id="UP001431783">
    <property type="component" value="Unassembled WGS sequence"/>
</dbReference>
<sequence>MTLYGAECRLCLNKTYNMRNVILNPVSPDFELAIPEIINILFDIKIQKNDIYSKVVCANCLSVIQLIEIQRKKYQSCQKHLRAITNHEEDKLKLQSDEEPPLLSPFFEICARQKGNDHIMKNSTTNHVDISCKCTKDKYKATEDKSYIKVPKKFFEQSLCPRIEIKYSEKNLANLALYGDTTKSRVKRRYNKIKKRYLHHVYNAGRPGVIRELIQDQVRRNIYKSDFDRDNRLKSIYEYDFNMNPNNDGEYDEKLWKVDMQLNVFVCTLCNKVFYSKNQLDNHQTIHKKYRAKLEVFKVIF</sequence>
<dbReference type="InterPro" id="IPR012934">
    <property type="entry name" value="Znf_AD"/>
</dbReference>
<evidence type="ECO:0000313" key="5">
    <source>
        <dbReference type="EMBL" id="KAK9873404.1"/>
    </source>
</evidence>
<comment type="caution">
    <text evidence="5">The sequence shown here is derived from an EMBL/GenBank/DDBJ whole genome shotgun (WGS) entry which is preliminary data.</text>
</comment>
<feature type="domain" description="C2H2-type" evidence="3">
    <location>
        <begin position="265"/>
        <end position="292"/>
    </location>
</feature>
<keyword evidence="2" id="KW-0479">Metal-binding</keyword>
<organism evidence="5 6">
    <name type="scientific">Henosepilachna vigintioctopunctata</name>
    <dbReference type="NCBI Taxonomy" id="420089"/>
    <lineage>
        <taxon>Eukaryota</taxon>
        <taxon>Metazoa</taxon>
        <taxon>Ecdysozoa</taxon>
        <taxon>Arthropoda</taxon>
        <taxon>Hexapoda</taxon>
        <taxon>Insecta</taxon>
        <taxon>Pterygota</taxon>
        <taxon>Neoptera</taxon>
        <taxon>Endopterygota</taxon>
        <taxon>Coleoptera</taxon>
        <taxon>Polyphaga</taxon>
        <taxon>Cucujiformia</taxon>
        <taxon>Coccinelloidea</taxon>
        <taxon>Coccinellidae</taxon>
        <taxon>Epilachninae</taxon>
        <taxon>Epilachnini</taxon>
        <taxon>Henosepilachna</taxon>
    </lineage>
</organism>
<evidence type="ECO:0008006" key="7">
    <source>
        <dbReference type="Google" id="ProtNLM"/>
    </source>
</evidence>
<feature type="binding site" evidence="2">
    <location>
        <position position="8"/>
    </location>
    <ligand>
        <name>Zn(2+)</name>
        <dbReference type="ChEBI" id="CHEBI:29105"/>
    </ligand>
</feature>
<feature type="binding site" evidence="2">
    <location>
        <position position="57"/>
    </location>
    <ligand>
        <name>Zn(2+)</name>
        <dbReference type="ChEBI" id="CHEBI:29105"/>
    </ligand>
</feature>
<dbReference type="PROSITE" id="PS00028">
    <property type="entry name" value="ZINC_FINGER_C2H2_1"/>
    <property type="match status" value="1"/>
</dbReference>
<evidence type="ECO:0000259" key="4">
    <source>
        <dbReference type="PROSITE" id="PS51915"/>
    </source>
</evidence>
<dbReference type="PROSITE" id="PS51915">
    <property type="entry name" value="ZAD"/>
    <property type="match status" value="1"/>
</dbReference>
<dbReference type="Pfam" id="PF12874">
    <property type="entry name" value="zf-met"/>
    <property type="match status" value="1"/>
</dbReference>
<evidence type="ECO:0000256" key="1">
    <source>
        <dbReference type="PROSITE-ProRule" id="PRU00042"/>
    </source>
</evidence>